<feature type="transmembrane region" description="Helical" evidence="7">
    <location>
        <begin position="72"/>
        <end position="88"/>
    </location>
</feature>
<dbReference type="AlphaFoldDB" id="A0A1F6H306"/>
<dbReference type="Gene3D" id="1.20.1510.10">
    <property type="entry name" value="Cation efflux protein transmembrane domain"/>
    <property type="match status" value="1"/>
</dbReference>
<evidence type="ECO:0000256" key="5">
    <source>
        <dbReference type="ARBA" id="ARBA00022989"/>
    </source>
</evidence>
<evidence type="ECO:0000259" key="8">
    <source>
        <dbReference type="Pfam" id="PF01545"/>
    </source>
</evidence>
<name>A0A1F6H306_9PROT</name>
<dbReference type="NCBIfam" id="TIGR01297">
    <property type="entry name" value="CDF"/>
    <property type="match status" value="1"/>
</dbReference>
<dbReference type="InterPro" id="IPR036837">
    <property type="entry name" value="Cation_efflux_CTD_sf"/>
</dbReference>
<evidence type="ECO:0000256" key="2">
    <source>
        <dbReference type="ARBA" id="ARBA00008114"/>
    </source>
</evidence>
<evidence type="ECO:0000256" key="3">
    <source>
        <dbReference type="ARBA" id="ARBA00022448"/>
    </source>
</evidence>
<dbReference type="Pfam" id="PF16916">
    <property type="entry name" value="ZT_dimer"/>
    <property type="match status" value="1"/>
</dbReference>
<dbReference type="Gene3D" id="3.30.70.1350">
    <property type="entry name" value="Cation efflux protein, cytoplasmic domain"/>
    <property type="match status" value="1"/>
</dbReference>
<keyword evidence="6 7" id="KW-0472">Membrane</keyword>
<dbReference type="Pfam" id="PF01545">
    <property type="entry name" value="Cation_efflux"/>
    <property type="match status" value="1"/>
</dbReference>
<dbReference type="SUPFAM" id="SSF160240">
    <property type="entry name" value="Cation efflux protein cytoplasmic domain-like"/>
    <property type="match status" value="1"/>
</dbReference>
<feature type="domain" description="Cation efflux protein cytoplasmic" evidence="9">
    <location>
        <begin position="239"/>
        <end position="312"/>
    </location>
</feature>
<sequence length="408" mass="45355">MEPVVLKGLTGFLVRRFVKNHLAVTDEKVRAGYGYLEGWISVWVNLVLSLLKIALGIWIGSYAVIADGFHSASDMLTSILVIFGFYVAKKPRDQEHPFGHANAELVAGLIMAVLLIVAGFELMLDSSLILWRQEFKTLDANWIVLAALGGTIVAKEWLFVLSKSMGLAINSTALAADAWHHRSDSLTTVAVILGLLGNQAGFAWFDPAVGVLVSLAVIWSGVEIAKKSISPLLGENVNTETVRRIVDLALCHEDVYNAHDIYVHKYGQQHFITLHVEILSSLSPIEMHDISAMVQGRIEEHFGGACTVHVDPVDFQDPRFQRIADLLKGLVQSHQELLEWHDLQFRDLEGGCRLHFEFSVDPKIKEADYPALSAKLYEELKGRTEGAEPHFSLEPGYTLPLRQERSTN</sequence>
<feature type="transmembrane region" description="Helical" evidence="7">
    <location>
        <begin position="202"/>
        <end position="222"/>
    </location>
</feature>
<dbReference type="PANTHER" id="PTHR43840">
    <property type="entry name" value="MITOCHONDRIAL METAL TRANSPORTER 1-RELATED"/>
    <property type="match status" value="1"/>
</dbReference>
<protein>
    <submittedName>
        <fullName evidence="10">Uncharacterized protein</fullName>
    </submittedName>
</protein>
<keyword evidence="5 7" id="KW-1133">Transmembrane helix</keyword>
<evidence type="ECO:0000256" key="1">
    <source>
        <dbReference type="ARBA" id="ARBA00004141"/>
    </source>
</evidence>
<feature type="domain" description="Cation efflux protein transmembrane" evidence="8">
    <location>
        <begin position="39"/>
        <end position="233"/>
    </location>
</feature>
<dbReference type="GO" id="GO:0008324">
    <property type="term" value="F:monoatomic cation transmembrane transporter activity"/>
    <property type="evidence" value="ECO:0007669"/>
    <property type="project" value="InterPro"/>
</dbReference>
<dbReference type="InterPro" id="IPR058533">
    <property type="entry name" value="Cation_efflux_TM"/>
</dbReference>
<evidence type="ECO:0000313" key="11">
    <source>
        <dbReference type="Proteomes" id="UP000177583"/>
    </source>
</evidence>
<dbReference type="InterPro" id="IPR027469">
    <property type="entry name" value="Cation_efflux_TMD_sf"/>
</dbReference>
<dbReference type="GO" id="GO:0016020">
    <property type="term" value="C:membrane"/>
    <property type="evidence" value="ECO:0007669"/>
    <property type="project" value="UniProtKB-SubCell"/>
</dbReference>
<comment type="caution">
    <text evidence="10">The sequence shown here is derived from an EMBL/GenBank/DDBJ whole genome shotgun (WGS) entry which is preliminary data.</text>
</comment>
<dbReference type="Proteomes" id="UP000177583">
    <property type="component" value="Unassembled WGS sequence"/>
</dbReference>
<keyword evidence="4 7" id="KW-0812">Transmembrane</keyword>
<dbReference type="EMBL" id="MFNF01000001">
    <property type="protein sequence ID" value="OGH04773.1"/>
    <property type="molecule type" value="Genomic_DNA"/>
</dbReference>
<dbReference type="PANTHER" id="PTHR43840:SF15">
    <property type="entry name" value="MITOCHONDRIAL METAL TRANSPORTER 1-RELATED"/>
    <property type="match status" value="1"/>
</dbReference>
<comment type="subcellular location">
    <subcellularLocation>
        <location evidence="1">Membrane</location>
        <topology evidence="1">Multi-pass membrane protein</topology>
    </subcellularLocation>
</comment>
<dbReference type="FunFam" id="1.20.1510.10:FF:000006">
    <property type="entry name" value="Divalent cation efflux transporter"/>
    <property type="match status" value="1"/>
</dbReference>
<feature type="transmembrane region" description="Helical" evidence="7">
    <location>
        <begin position="42"/>
        <end position="65"/>
    </location>
</feature>
<evidence type="ECO:0000256" key="4">
    <source>
        <dbReference type="ARBA" id="ARBA00022692"/>
    </source>
</evidence>
<feature type="transmembrane region" description="Helical" evidence="7">
    <location>
        <begin position="108"/>
        <end position="130"/>
    </location>
</feature>
<evidence type="ECO:0000313" key="10">
    <source>
        <dbReference type="EMBL" id="OGH04773.1"/>
    </source>
</evidence>
<evidence type="ECO:0000256" key="6">
    <source>
        <dbReference type="ARBA" id="ARBA00023136"/>
    </source>
</evidence>
<dbReference type="InterPro" id="IPR002524">
    <property type="entry name" value="Cation_efflux"/>
</dbReference>
<gene>
    <name evidence="10" type="ORF">A2557_07240</name>
</gene>
<dbReference type="InterPro" id="IPR027470">
    <property type="entry name" value="Cation_efflux_CTD"/>
</dbReference>
<keyword evidence="3" id="KW-0813">Transport</keyword>
<feature type="transmembrane region" description="Helical" evidence="7">
    <location>
        <begin position="142"/>
        <end position="160"/>
    </location>
</feature>
<accession>A0A1F6H306</accession>
<dbReference type="InterPro" id="IPR050291">
    <property type="entry name" value="CDF_Transporter"/>
</dbReference>
<evidence type="ECO:0000259" key="9">
    <source>
        <dbReference type="Pfam" id="PF16916"/>
    </source>
</evidence>
<comment type="similarity">
    <text evidence="2">Belongs to the cation diffusion facilitator (CDF) transporter (TC 2.A.4) family.</text>
</comment>
<reference evidence="10 11" key="1">
    <citation type="journal article" date="2016" name="Nat. Commun.">
        <title>Thousands of microbial genomes shed light on interconnected biogeochemical processes in an aquifer system.</title>
        <authorList>
            <person name="Anantharaman K."/>
            <person name="Brown C.T."/>
            <person name="Hug L.A."/>
            <person name="Sharon I."/>
            <person name="Castelle C.J."/>
            <person name="Probst A.J."/>
            <person name="Thomas B.C."/>
            <person name="Singh A."/>
            <person name="Wilkins M.J."/>
            <person name="Karaoz U."/>
            <person name="Brodie E.L."/>
            <person name="Williams K.H."/>
            <person name="Hubbard S.S."/>
            <person name="Banfield J.F."/>
        </authorList>
    </citation>
    <scope>NUCLEOTIDE SEQUENCE [LARGE SCALE GENOMIC DNA]</scope>
</reference>
<organism evidence="10 11">
    <name type="scientific">Candidatus Lambdaproteobacteria bacterium RIFOXYD2_FULL_56_26</name>
    <dbReference type="NCBI Taxonomy" id="1817773"/>
    <lineage>
        <taxon>Bacteria</taxon>
        <taxon>Pseudomonadati</taxon>
        <taxon>Pseudomonadota</taxon>
        <taxon>Candidatus Lambdaproteobacteria</taxon>
    </lineage>
</organism>
<proteinExistence type="inferred from homology"/>
<dbReference type="SUPFAM" id="SSF161111">
    <property type="entry name" value="Cation efflux protein transmembrane domain-like"/>
    <property type="match status" value="1"/>
</dbReference>
<evidence type="ECO:0000256" key="7">
    <source>
        <dbReference type="SAM" id="Phobius"/>
    </source>
</evidence>